<organism evidence="2 3">
    <name type="scientific">Cephaloticoccus primus</name>
    <dbReference type="NCBI Taxonomy" id="1548207"/>
    <lineage>
        <taxon>Bacteria</taxon>
        <taxon>Pseudomonadati</taxon>
        <taxon>Verrucomicrobiota</taxon>
        <taxon>Opitutia</taxon>
        <taxon>Opitutales</taxon>
        <taxon>Opitutaceae</taxon>
        <taxon>Cephaloticoccus</taxon>
    </lineage>
</organism>
<evidence type="ECO:0000313" key="2">
    <source>
        <dbReference type="EMBL" id="KXU35129.1"/>
    </source>
</evidence>
<dbReference type="SUPFAM" id="SSF88723">
    <property type="entry name" value="PIN domain-like"/>
    <property type="match status" value="1"/>
</dbReference>
<sequence length="171" mass="19557">MINLLLTLAELGLILPLWTEQIFEETYRTHTQRLHWSPRIARGFQAALLRNFPASLVSNYGQWIEKCTNDEKDRHVLACAIARGATVIVTYNLRDFGEKHLAPWRIRALHPQDYLLELHGGFPEQVFKALEQVARKNSRKLGREITVEEELAALAPHVPEFSHALLGRVSA</sequence>
<proteinExistence type="predicted"/>
<feature type="domain" description="PIN" evidence="1">
    <location>
        <begin position="5"/>
        <end position="93"/>
    </location>
</feature>
<evidence type="ECO:0000259" key="1">
    <source>
        <dbReference type="Pfam" id="PF13470"/>
    </source>
</evidence>
<dbReference type="Proteomes" id="UP000070058">
    <property type="component" value="Unassembled WGS sequence"/>
</dbReference>
<reference evidence="3" key="1">
    <citation type="submission" date="2016-02" db="EMBL/GenBank/DDBJ databases">
        <authorList>
            <person name="Sanders J.G."/>
            <person name="Lin J.Y."/>
            <person name="Wertz J.T."/>
            <person name="Russell J.A."/>
            <person name="Moreau C.S."/>
            <person name="Powell S."/>
        </authorList>
    </citation>
    <scope>NUCLEOTIDE SEQUENCE [LARGE SCALE GENOMIC DNA]</scope>
    <source>
        <strain evidence="3">CAG34</strain>
    </source>
</reference>
<keyword evidence="3" id="KW-1185">Reference proteome</keyword>
<protein>
    <recommendedName>
        <fullName evidence="1">PIN domain-containing protein</fullName>
    </recommendedName>
</protein>
<comment type="caution">
    <text evidence="2">The sequence shown here is derived from an EMBL/GenBank/DDBJ whole genome shotgun (WGS) entry which is preliminary data.</text>
</comment>
<evidence type="ECO:0000313" key="3">
    <source>
        <dbReference type="Proteomes" id="UP000070058"/>
    </source>
</evidence>
<dbReference type="EMBL" id="LSZQ01000052">
    <property type="protein sequence ID" value="KXU35129.1"/>
    <property type="molecule type" value="Genomic_DNA"/>
</dbReference>
<name>A0A139SKP9_9BACT</name>
<accession>A0A139SKP9</accession>
<dbReference type="AlphaFoldDB" id="A0A139SKP9"/>
<dbReference type="InterPro" id="IPR029060">
    <property type="entry name" value="PIN-like_dom_sf"/>
</dbReference>
<dbReference type="Pfam" id="PF13470">
    <property type="entry name" value="PIN_3"/>
    <property type="match status" value="1"/>
</dbReference>
<gene>
    <name evidence="2" type="ORF">AXK11_07180</name>
</gene>
<dbReference type="InterPro" id="IPR002716">
    <property type="entry name" value="PIN_dom"/>
</dbReference>